<feature type="domain" description="NADPH-dependent FMN reductase-like" evidence="1">
    <location>
        <begin position="5"/>
        <end position="156"/>
    </location>
</feature>
<dbReference type="Proteomes" id="UP000219331">
    <property type="component" value="Unassembled WGS sequence"/>
</dbReference>
<protein>
    <submittedName>
        <fullName evidence="2">NAD(P)H-dependent FMN reductase</fullName>
    </submittedName>
</protein>
<organism evidence="2 3">
    <name type="scientific">Stappia indica</name>
    <dbReference type="NCBI Taxonomy" id="538381"/>
    <lineage>
        <taxon>Bacteria</taxon>
        <taxon>Pseudomonadati</taxon>
        <taxon>Pseudomonadota</taxon>
        <taxon>Alphaproteobacteria</taxon>
        <taxon>Hyphomicrobiales</taxon>
        <taxon>Stappiaceae</taxon>
        <taxon>Stappia</taxon>
    </lineage>
</organism>
<dbReference type="PANTHER" id="PTHR30543">
    <property type="entry name" value="CHROMATE REDUCTASE"/>
    <property type="match status" value="1"/>
</dbReference>
<dbReference type="InterPro" id="IPR005025">
    <property type="entry name" value="FMN_Rdtase-like_dom"/>
</dbReference>
<dbReference type="InterPro" id="IPR050712">
    <property type="entry name" value="NAD(P)H-dep_reductase"/>
</dbReference>
<dbReference type="GO" id="GO:0010181">
    <property type="term" value="F:FMN binding"/>
    <property type="evidence" value="ECO:0007669"/>
    <property type="project" value="TreeGrafter"/>
</dbReference>
<dbReference type="OrthoDB" id="9812295at2"/>
<dbReference type="EMBL" id="OBML01000007">
    <property type="protein sequence ID" value="SOC13502.1"/>
    <property type="molecule type" value="Genomic_DNA"/>
</dbReference>
<dbReference type="Pfam" id="PF03358">
    <property type="entry name" value="FMN_red"/>
    <property type="match status" value="1"/>
</dbReference>
<dbReference type="RefSeq" id="WP_097175368.1">
    <property type="nucleotide sequence ID" value="NZ_OBML01000007.1"/>
</dbReference>
<dbReference type="STRING" id="538381.GCA_001696535_03724"/>
<dbReference type="SUPFAM" id="SSF52218">
    <property type="entry name" value="Flavoproteins"/>
    <property type="match status" value="1"/>
</dbReference>
<evidence type="ECO:0000313" key="3">
    <source>
        <dbReference type="Proteomes" id="UP000219331"/>
    </source>
</evidence>
<sequence>MKDVRILVLSGSIRTGSYNTQLAALVAKTAAMADAKVTQISLADYPLPIYDGDLEAEKGVPENARKLKAVFQQHNGVFIASPEYNTAVTPLLKNTLDWVSRLSGEGEPPAAAFRNRVFALGAASTGALGGMRGLMGLRTIMEIGLGALVIPNMATVPSAGSAFDEHGELTNERAAGMVQDMVDRLIEEVKLRG</sequence>
<accession>A0A285SXV1</accession>
<dbReference type="PANTHER" id="PTHR30543:SF21">
    <property type="entry name" value="NAD(P)H-DEPENDENT FMN REDUCTASE LOT6"/>
    <property type="match status" value="1"/>
</dbReference>
<dbReference type="InterPro" id="IPR029039">
    <property type="entry name" value="Flavoprotein-like_sf"/>
</dbReference>
<dbReference type="AlphaFoldDB" id="A0A285SXV1"/>
<proteinExistence type="predicted"/>
<gene>
    <name evidence="2" type="ORF">SAMN05421512_107183</name>
</gene>
<dbReference type="Gene3D" id="3.40.50.360">
    <property type="match status" value="1"/>
</dbReference>
<name>A0A285SXV1_9HYPH</name>
<dbReference type="GO" id="GO:0005829">
    <property type="term" value="C:cytosol"/>
    <property type="evidence" value="ECO:0007669"/>
    <property type="project" value="TreeGrafter"/>
</dbReference>
<evidence type="ECO:0000259" key="1">
    <source>
        <dbReference type="Pfam" id="PF03358"/>
    </source>
</evidence>
<evidence type="ECO:0000313" key="2">
    <source>
        <dbReference type="EMBL" id="SOC13502.1"/>
    </source>
</evidence>
<keyword evidence="3" id="KW-1185">Reference proteome</keyword>
<reference evidence="2 3" key="1">
    <citation type="submission" date="2017-08" db="EMBL/GenBank/DDBJ databases">
        <authorList>
            <person name="de Groot N.N."/>
        </authorList>
    </citation>
    <scope>NUCLEOTIDE SEQUENCE [LARGE SCALE GENOMIC DNA]</scope>
    <source>
        <strain evidence="2 3">USBA 352</strain>
    </source>
</reference>
<dbReference type="GO" id="GO:0016491">
    <property type="term" value="F:oxidoreductase activity"/>
    <property type="evidence" value="ECO:0007669"/>
    <property type="project" value="InterPro"/>
</dbReference>